<evidence type="ECO:0000313" key="1">
    <source>
        <dbReference type="EMBL" id="QDU79246.1"/>
    </source>
</evidence>
<reference evidence="1 2" key="1">
    <citation type="submission" date="2019-02" db="EMBL/GenBank/DDBJ databases">
        <title>Deep-cultivation of Planctomycetes and their phenomic and genomic characterization uncovers novel biology.</title>
        <authorList>
            <person name="Wiegand S."/>
            <person name="Jogler M."/>
            <person name="Boedeker C."/>
            <person name="Pinto D."/>
            <person name="Vollmers J."/>
            <person name="Rivas-Marin E."/>
            <person name="Kohn T."/>
            <person name="Peeters S.H."/>
            <person name="Heuer A."/>
            <person name="Rast P."/>
            <person name="Oberbeckmann S."/>
            <person name="Bunk B."/>
            <person name="Jeske O."/>
            <person name="Meyerdierks A."/>
            <person name="Storesund J.E."/>
            <person name="Kallscheuer N."/>
            <person name="Luecker S."/>
            <person name="Lage O.M."/>
            <person name="Pohl T."/>
            <person name="Merkel B.J."/>
            <person name="Hornburger P."/>
            <person name="Mueller R.-W."/>
            <person name="Bruemmer F."/>
            <person name="Labrenz M."/>
            <person name="Spormann A.M."/>
            <person name="Op den Camp H."/>
            <person name="Overmann J."/>
            <person name="Amann R."/>
            <person name="Jetten M.S.M."/>
            <person name="Mascher T."/>
            <person name="Medema M.H."/>
            <person name="Devos D.P."/>
            <person name="Kaster A.-K."/>
            <person name="Ovreas L."/>
            <person name="Rohde M."/>
            <person name="Galperin M.Y."/>
            <person name="Jogler C."/>
        </authorList>
    </citation>
    <scope>NUCLEOTIDE SEQUENCE [LARGE SCALE GENOMIC DNA]</scope>
    <source>
        <strain evidence="1 2">Pla110</strain>
    </source>
</reference>
<dbReference type="OrthoDB" id="289289at2"/>
<dbReference type="InterPro" id="IPR035944">
    <property type="entry name" value="YfbM-like_sf"/>
</dbReference>
<dbReference type="RefSeq" id="WP_144993697.1">
    <property type="nucleotide sequence ID" value="NZ_CP036281.1"/>
</dbReference>
<dbReference type="EMBL" id="CP036281">
    <property type="protein sequence ID" value="QDU79246.1"/>
    <property type="molecule type" value="Genomic_DNA"/>
</dbReference>
<accession>A0A518CJ36</accession>
<sequence length="203" mass="23251">MNTHCTLYEILPEEATRLVANDPEQFYRLRRELHGDVPNEDDAYVGLFSLIRVQFLNLDLDSMFGSEASDSEEMSAVEPSPREIFDLGEAWHGLHYILTGDDLSADPPTLLDFLVDGGDHWDWGEYGYRFYTPVEVAELSSQLEAVPAILFKEQFQPEQMKNVHPKSWGEEDALEWLIESFVRLRAFLRTCAEKESGIAITMT</sequence>
<dbReference type="AlphaFoldDB" id="A0A518CJ36"/>
<dbReference type="Proteomes" id="UP000317178">
    <property type="component" value="Chromosome"/>
</dbReference>
<gene>
    <name evidence="1" type="ORF">Pla110_09520</name>
</gene>
<dbReference type="KEGG" id="plon:Pla110_09520"/>
<name>A0A518CJ36_9PLAN</name>
<evidence type="ECO:0008006" key="3">
    <source>
        <dbReference type="Google" id="ProtNLM"/>
    </source>
</evidence>
<evidence type="ECO:0000313" key="2">
    <source>
        <dbReference type="Proteomes" id="UP000317178"/>
    </source>
</evidence>
<proteinExistence type="predicted"/>
<dbReference type="Pfam" id="PF08974">
    <property type="entry name" value="DUF1877"/>
    <property type="match status" value="1"/>
</dbReference>
<keyword evidence="2" id="KW-1185">Reference proteome</keyword>
<dbReference type="Gene3D" id="3.40.1760.10">
    <property type="entry name" value="YfbM-like super family"/>
    <property type="match status" value="1"/>
</dbReference>
<protein>
    <recommendedName>
        <fullName evidence="3">DUF1877 family protein</fullName>
    </recommendedName>
</protein>
<organism evidence="1 2">
    <name type="scientific">Polystyrenella longa</name>
    <dbReference type="NCBI Taxonomy" id="2528007"/>
    <lineage>
        <taxon>Bacteria</taxon>
        <taxon>Pseudomonadati</taxon>
        <taxon>Planctomycetota</taxon>
        <taxon>Planctomycetia</taxon>
        <taxon>Planctomycetales</taxon>
        <taxon>Planctomycetaceae</taxon>
        <taxon>Polystyrenella</taxon>
    </lineage>
</organism>
<dbReference type="InterPro" id="IPR015068">
    <property type="entry name" value="DUF1877"/>
</dbReference>
<dbReference type="SUPFAM" id="SSF111069">
    <property type="entry name" value="Hypothetical protein yfbM"/>
    <property type="match status" value="1"/>
</dbReference>